<keyword evidence="4 9" id="KW-0812">Transmembrane</keyword>
<comment type="caution">
    <text evidence="12">The sequence shown here is derived from an EMBL/GenBank/DDBJ whole genome shotgun (WGS) entry which is preliminary data.</text>
</comment>
<feature type="transmembrane region" description="Helical" evidence="9">
    <location>
        <begin position="261"/>
        <end position="278"/>
    </location>
</feature>
<dbReference type="GeneID" id="93150145"/>
<protein>
    <submittedName>
        <fullName evidence="12">Ammonium transporter</fullName>
    </submittedName>
</protein>
<organism evidence="12 13">
    <name type="scientific">Hungatella hathewayi</name>
    <dbReference type="NCBI Taxonomy" id="154046"/>
    <lineage>
        <taxon>Bacteria</taxon>
        <taxon>Bacillati</taxon>
        <taxon>Bacillota</taxon>
        <taxon>Clostridia</taxon>
        <taxon>Lachnospirales</taxon>
        <taxon>Lachnospiraceae</taxon>
        <taxon>Hungatella</taxon>
    </lineage>
</organism>
<keyword evidence="6 9" id="KW-0472">Membrane</keyword>
<dbReference type="Proteomes" id="UP000434223">
    <property type="component" value="Unassembled WGS sequence"/>
</dbReference>
<feature type="transmembrane region" description="Helical" evidence="9">
    <location>
        <begin position="122"/>
        <end position="143"/>
    </location>
</feature>
<evidence type="ECO:0000256" key="1">
    <source>
        <dbReference type="ARBA" id="ARBA00004141"/>
    </source>
</evidence>
<dbReference type="InterPro" id="IPR024041">
    <property type="entry name" value="NH4_transpt_AmtB-like_dom"/>
</dbReference>
<dbReference type="InterPro" id="IPR029020">
    <property type="entry name" value="Ammonium/urea_transptr"/>
</dbReference>
<feature type="domain" description="Ammonium transporter AmtB-like" evidence="10">
    <location>
        <begin position="8"/>
        <end position="400"/>
    </location>
</feature>
<dbReference type="Pfam" id="PF00543">
    <property type="entry name" value="P-II"/>
    <property type="match status" value="1"/>
</dbReference>
<reference evidence="11" key="2">
    <citation type="submission" date="2022-01" db="EMBL/GenBank/DDBJ databases">
        <title>Novel bile acid biosynthetic pathways are enriched in the microbiome of centenarians.</title>
        <authorList>
            <person name="Sato Y."/>
            <person name="Atarashi K."/>
            <person name="Plichta R.D."/>
            <person name="Arai Y."/>
            <person name="Sasajima S."/>
            <person name="Kearney M.S."/>
            <person name="Suda W."/>
            <person name="Takeshita K."/>
            <person name="Sasaki T."/>
            <person name="Okamoto S."/>
            <person name="Skelly N.A."/>
            <person name="Okamura Y."/>
            <person name="Vlamakis H."/>
            <person name="Li Y."/>
            <person name="Tanoue T."/>
            <person name="Takei H."/>
            <person name="Nittono H."/>
            <person name="Narushima S."/>
            <person name="Irie J."/>
            <person name="Itoh H."/>
            <person name="Moriya K."/>
            <person name="Sugiura Y."/>
            <person name="Suematsu M."/>
            <person name="Moritoki N."/>
            <person name="Shibata S."/>
            <person name="Littman R.D."/>
            <person name="Fischbach A.M."/>
            <person name="Uwamino Y."/>
            <person name="Inoue T."/>
            <person name="Honda A."/>
            <person name="Hattori M."/>
            <person name="Murai T."/>
            <person name="Xavier J.R."/>
            <person name="Hirose N."/>
            <person name="Honda K."/>
        </authorList>
    </citation>
    <scope>NUCLEOTIDE SEQUENCE</scope>
    <source>
        <strain evidence="11">CE91-St55</strain>
    </source>
</reference>
<dbReference type="GO" id="GO:0016020">
    <property type="term" value="C:membrane"/>
    <property type="evidence" value="ECO:0007669"/>
    <property type="project" value="UniProtKB-SubCell"/>
</dbReference>
<dbReference type="EMBL" id="WNME01000049">
    <property type="protein sequence ID" value="MUB67146.1"/>
    <property type="molecule type" value="Genomic_DNA"/>
</dbReference>
<dbReference type="RefSeq" id="WP_006777127.1">
    <property type="nucleotide sequence ID" value="NZ_BQNJ01000002.1"/>
</dbReference>
<dbReference type="InterPro" id="IPR011322">
    <property type="entry name" value="N-reg_PII-like_a/b"/>
</dbReference>
<evidence type="ECO:0000313" key="13">
    <source>
        <dbReference type="Proteomes" id="UP000434223"/>
    </source>
</evidence>
<dbReference type="GO" id="GO:0008519">
    <property type="term" value="F:ammonium channel activity"/>
    <property type="evidence" value="ECO:0007669"/>
    <property type="project" value="InterPro"/>
</dbReference>
<dbReference type="NCBIfam" id="TIGR00836">
    <property type="entry name" value="amt"/>
    <property type="match status" value="1"/>
</dbReference>
<comment type="similarity">
    <text evidence="2">Belongs to the ammonia transporter channel (TC 1.A.11.2) family.</text>
</comment>
<evidence type="ECO:0000256" key="8">
    <source>
        <dbReference type="RuleBase" id="RU003936"/>
    </source>
</evidence>
<evidence type="ECO:0000313" key="12">
    <source>
        <dbReference type="EMBL" id="MUB67146.1"/>
    </source>
</evidence>
<feature type="transmembrane region" description="Helical" evidence="9">
    <location>
        <begin position="284"/>
        <end position="302"/>
    </location>
</feature>
<evidence type="ECO:0000259" key="10">
    <source>
        <dbReference type="Pfam" id="PF00909"/>
    </source>
</evidence>
<feature type="transmembrane region" description="Helical" evidence="9">
    <location>
        <begin position="155"/>
        <end position="176"/>
    </location>
</feature>
<sequence>MSAVNTIWVLFGAALVFFMQAGFAMVETGFTRAKNSGNIIMKNLMDFCIGTPIFWFVGFGIMFGSWGSVFGGFDFFLMGNYDSVLPAGISKWTFVIFQSVFCATAATIVSGAMAERTKFSAYCVYSAVISMVIYPVSGHWIWGGGWLANLGFHDFAGSAAVHMVGGTAAAVGAYLLGPRIGKYGEDGKIKAIPGHNITLGALGVFILWFCWFGFNGCSTVSMEGDAMETAGLIFMNTNLAAALAGCATMFYTWFKYKKPDVSMTLNGVLAGLVAITAGCDAVTPFGAAAIGICAGILVVVAIEMIEKKLKIDDPVGAIGVHGVCGAFGAAAVGLFAKEGGLFYGGGFSCLGIQLLGVLSVAAWVFLTMNVVFRVIRKTMGLRVTRREEIEGLDSTEHGLANAYADFLPVVPADDLMANVDSVLGAAPGRRDIPVDEAIPVRARVSETGESELSRVDIILKQSKFEELKNALNGIGITGMTVTQVLGCGMQKGAAEYYRGVPVDMTLLPKVKIEVVVAKVPVEEVVSTARKVLYTGHIGDGKIFIYDVRDSVKIRTGETGYDAMQGDQD</sequence>
<dbReference type="Pfam" id="PF00909">
    <property type="entry name" value="Ammonium_transp"/>
    <property type="match status" value="1"/>
</dbReference>
<dbReference type="OrthoDB" id="9814202at2"/>
<dbReference type="EMBL" id="BQNJ01000002">
    <property type="protein sequence ID" value="GKH03923.1"/>
    <property type="molecule type" value="Genomic_DNA"/>
</dbReference>
<dbReference type="AlphaFoldDB" id="A0A174XKK3"/>
<evidence type="ECO:0000256" key="5">
    <source>
        <dbReference type="ARBA" id="ARBA00022989"/>
    </source>
</evidence>
<comment type="subcellular location">
    <subcellularLocation>
        <location evidence="1">Membrane</location>
        <topology evidence="1">Multi-pass membrane protein</topology>
    </subcellularLocation>
</comment>
<dbReference type="PROSITE" id="PS51343">
    <property type="entry name" value="PII_GLNB_DOM"/>
    <property type="match status" value="1"/>
</dbReference>
<dbReference type="InterPro" id="IPR001905">
    <property type="entry name" value="Ammonium_transpt"/>
</dbReference>
<evidence type="ECO:0000256" key="6">
    <source>
        <dbReference type="ARBA" id="ARBA00023136"/>
    </source>
</evidence>
<accession>A0A174XKK3</accession>
<dbReference type="PANTHER" id="PTHR11730:SF89">
    <property type="entry name" value="AMMONIUM TRANSPORTER SLL0108-RELATED"/>
    <property type="match status" value="1"/>
</dbReference>
<feature type="transmembrane region" description="Helical" evidence="9">
    <location>
        <begin position="314"/>
        <end position="336"/>
    </location>
</feature>
<feature type="transmembrane region" description="Helical" evidence="9">
    <location>
        <begin position="234"/>
        <end position="254"/>
    </location>
</feature>
<dbReference type="SMART" id="SM00938">
    <property type="entry name" value="P-II"/>
    <property type="match status" value="1"/>
</dbReference>
<dbReference type="Proteomes" id="UP001055091">
    <property type="component" value="Unassembled WGS sequence"/>
</dbReference>
<evidence type="ECO:0000256" key="9">
    <source>
        <dbReference type="SAM" id="Phobius"/>
    </source>
</evidence>
<dbReference type="InterPro" id="IPR015867">
    <property type="entry name" value="N-reg_PII/ATP_PRibTrfase_C"/>
</dbReference>
<dbReference type="GO" id="GO:0097272">
    <property type="term" value="P:ammonium homeostasis"/>
    <property type="evidence" value="ECO:0007669"/>
    <property type="project" value="TreeGrafter"/>
</dbReference>
<dbReference type="SUPFAM" id="SSF111352">
    <property type="entry name" value="Ammonium transporter"/>
    <property type="match status" value="1"/>
</dbReference>
<dbReference type="GO" id="GO:0006808">
    <property type="term" value="P:regulation of nitrogen utilization"/>
    <property type="evidence" value="ECO:0007669"/>
    <property type="project" value="InterPro"/>
</dbReference>
<feature type="transmembrane region" description="Helical" evidence="9">
    <location>
        <begin position="47"/>
        <end position="69"/>
    </location>
</feature>
<evidence type="ECO:0000313" key="11">
    <source>
        <dbReference type="EMBL" id="GKH03923.1"/>
    </source>
</evidence>
<evidence type="ECO:0000256" key="7">
    <source>
        <dbReference type="ARBA" id="ARBA00023177"/>
    </source>
</evidence>
<dbReference type="Gene3D" id="3.30.70.120">
    <property type="match status" value="1"/>
</dbReference>
<evidence type="ECO:0000256" key="4">
    <source>
        <dbReference type="ARBA" id="ARBA00022692"/>
    </source>
</evidence>
<feature type="transmembrane region" description="Helical" evidence="9">
    <location>
        <begin position="89"/>
        <end position="110"/>
    </location>
</feature>
<feature type="transmembrane region" description="Helical" evidence="9">
    <location>
        <begin position="6"/>
        <end position="26"/>
    </location>
</feature>
<evidence type="ECO:0000256" key="2">
    <source>
        <dbReference type="ARBA" id="ARBA00005887"/>
    </source>
</evidence>
<dbReference type="InterPro" id="IPR002187">
    <property type="entry name" value="N-reg_PII"/>
</dbReference>
<feature type="transmembrane region" description="Helical" evidence="9">
    <location>
        <begin position="342"/>
        <end position="372"/>
    </location>
</feature>
<dbReference type="PANTHER" id="PTHR11730">
    <property type="entry name" value="AMMONIUM TRANSPORTER"/>
    <property type="match status" value="1"/>
</dbReference>
<dbReference type="InterPro" id="IPR017918">
    <property type="entry name" value="N-reg_PII_CS"/>
</dbReference>
<reference evidence="12 13" key="1">
    <citation type="submission" date="2019-09" db="EMBL/GenBank/DDBJ databases">
        <title>Draft genome sequencing of Hungatella hathewayi 123Y-2.</title>
        <authorList>
            <person name="Lv Q."/>
            <person name="Li S."/>
        </authorList>
    </citation>
    <scope>NUCLEOTIDE SEQUENCE [LARGE SCALE GENOMIC DNA]</scope>
    <source>
        <strain evidence="12 13">123Y-2</strain>
    </source>
</reference>
<dbReference type="GO" id="GO:0030234">
    <property type="term" value="F:enzyme regulator activity"/>
    <property type="evidence" value="ECO:0007669"/>
    <property type="project" value="InterPro"/>
</dbReference>
<dbReference type="SUPFAM" id="SSF54913">
    <property type="entry name" value="GlnB-like"/>
    <property type="match status" value="1"/>
</dbReference>
<evidence type="ECO:0000256" key="3">
    <source>
        <dbReference type="ARBA" id="ARBA00022448"/>
    </source>
</evidence>
<proteinExistence type="inferred from homology"/>
<comment type="similarity">
    <text evidence="8">Belongs to the P(II) protein family.</text>
</comment>
<keyword evidence="7" id="KW-0924">Ammonia transport</keyword>
<keyword evidence="5 9" id="KW-1133">Transmembrane helix</keyword>
<dbReference type="PROSITE" id="PS00638">
    <property type="entry name" value="PII_GLNB_CTER"/>
    <property type="match status" value="1"/>
</dbReference>
<dbReference type="Gene3D" id="1.10.3430.10">
    <property type="entry name" value="Ammonium transporter AmtB like domains"/>
    <property type="match status" value="1"/>
</dbReference>
<feature type="transmembrane region" description="Helical" evidence="9">
    <location>
        <begin position="197"/>
        <end position="214"/>
    </location>
</feature>
<gene>
    <name evidence="12" type="primary">amt</name>
    <name evidence="11" type="ORF">CE91St55_59040</name>
    <name evidence="12" type="ORF">GNE07_29455</name>
</gene>
<keyword evidence="3" id="KW-0813">Transport</keyword>
<dbReference type="PRINTS" id="PR00340">
    <property type="entry name" value="PIIGLNB"/>
</dbReference>
<name>A0A174XKK3_9FIRM</name>
<dbReference type="FunFam" id="1.10.3430.10:FF:000008">
    <property type="entry name" value="Ammonium transporter"/>
    <property type="match status" value="1"/>
</dbReference>